<accession>L7RGZ5</accession>
<evidence type="ECO:0000313" key="1">
    <source>
        <dbReference type="EMBL" id="AGC02425.1"/>
    </source>
</evidence>
<dbReference type="KEGG" id="vg:14446164"/>
<sequence>MENITLKEYYDKISQKHNKFELCYYNKIKKLMDQGEKSMRVKCDKYYVYDKPTDNCLELDSGWINFNDDKSIKLIEFAKEQGLYVDLRFDYIKKHDYDEITKIKHAYIFISWDY</sequence>
<evidence type="ECO:0000313" key="2">
    <source>
        <dbReference type="Proteomes" id="UP000201640"/>
    </source>
</evidence>
<proteinExistence type="predicted"/>
<dbReference type="RefSeq" id="YP_007354861.1">
    <property type="nucleotide sequence ID" value="NC_020104.1"/>
</dbReference>
<name>L7RGZ5_9VIRU</name>
<dbReference type="EMBL" id="JX962719">
    <property type="protein sequence ID" value="AGC02425.1"/>
    <property type="molecule type" value="Genomic_DNA"/>
</dbReference>
<reference evidence="1 2" key="1">
    <citation type="journal article" date="2012" name="Genome Biol. Evol.">
        <title>Related Giant Viruses in Distant Locations and Different Habitats: Acanthamoeba polyphaga moumouvirus Represents a Third Lineage of the Mimiviridae That Is Close to the Megavirus Lineage.</title>
        <authorList>
            <person name="Yoosuf N."/>
            <person name="Yutin N."/>
            <person name="Colson P."/>
            <person name="Shabalina S.A."/>
            <person name="Pagnier I."/>
            <person name="Robert C."/>
            <person name="Azza S."/>
            <person name="Klose T."/>
            <person name="Wong J."/>
            <person name="Rossmann M.G."/>
            <person name="La Scola B."/>
            <person name="Raoult D."/>
            <person name="Koonin E.V."/>
        </authorList>
    </citation>
    <scope>NUCLEOTIDE SEQUENCE [LARGE SCALE GENOMIC DNA]</scope>
    <source>
        <strain evidence="1 2">M10A</strain>
    </source>
</reference>
<gene>
    <name evidence="1" type="ORF">Moumou_00910</name>
</gene>
<organism evidence="1 2">
    <name type="scientific">Acanthamoeba polyphaga moumouvirus</name>
    <dbReference type="NCBI Taxonomy" id="1269028"/>
    <lineage>
        <taxon>Viruses</taxon>
        <taxon>Varidnaviria</taxon>
        <taxon>Bamfordvirae</taxon>
        <taxon>Nucleocytoviricota</taxon>
        <taxon>Megaviricetes</taxon>
        <taxon>Imitervirales</taxon>
        <taxon>Mimiviridae</taxon>
        <taxon>Megamimivirinae</taxon>
        <taxon>Moumouvirus</taxon>
    </lineage>
</organism>
<protein>
    <submittedName>
        <fullName evidence="1">Uncharacterized protein</fullName>
    </submittedName>
</protein>
<dbReference type="GeneID" id="14446164"/>
<dbReference type="Proteomes" id="UP000201640">
    <property type="component" value="Segment"/>
</dbReference>
<keyword evidence="2" id="KW-1185">Reference proteome</keyword>